<comment type="caution">
    <text evidence="1">The sequence shown here is derived from an EMBL/GenBank/DDBJ whole genome shotgun (WGS) entry which is preliminary data.</text>
</comment>
<dbReference type="RefSeq" id="WP_179579644.1">
    <property type="nucleotide sequence ID" value="NZ_JACCFM010000001.1"/>
</dbReference>
<accession>A0A7Z0EG82</accession>
<reference evidence="1 2" key="1">
    <citation type="submission" date="2020-07" db="EMBL/GenBank/DDBJ databases">
        <title>Sequencing the genomes of 1000 actinobacteria strains.</title>
        <authorList>
            <person name="Klenk H.-P."/>
        </authorList>
    </citation>
    <scope>NUCLEOTIDE SEQUENCE [LARGE SCALE GENOMIC DNA]</scope>
    <source>
        <strain evidence="1 2">LI1</strain>
    </source>
</reference>
<sequence>MMSTPQPTNPFERFLQTMEKFPPSPGLVFHGLPAGATASAAGTLRGIVATSRNPRVATENFTTPVVACIVTRTGRDIGPLSAHPAEEETVLLPGIVLLPVMSGRHDALGIDFVVWEELNLDAEAVDADRDAASAALQLEITERLTAAWNAEPITIGSPGKFTAPLPF</sequence>
<protein>
    <submittedName>
        <fullName evidence="1">Uncharacterized protein</fullName>
    </submittedName>
</protein>
<name>A0A7Z0EG82_9MICO</name>
<gene>
    <name evidence="1" type="ORF">HNR05_002761</name>
</gene>
<keyword evidence="2" id="KW-1185">Reference proteome</keyword>
<evidence type="ECO:0000313" key="1">
    <source>
        <dbReference type="EMBL" id="NYJ20970.1"/>
    </source>
</evidence>
<dbReference type="Proteomes" id="UP000537260">
    <property type="component" value="Unassembled WGS sequence"/>
</dbReference>
<proteinExistence type="predicted"/>
<dbReference type="AlphaFoldDB" id="A0A7Z0EG82"/>
<dbReference type="EMBL" id="JACCFM010000001">
    <property type="protein sequence ID" value="NYJ20970.1"/>
    <property type="molecule type" value="Genomic_DNA"/>
</dbReference>
<organism evidence="1 2">
    <name type="scientific">Glaciibacter psychrotolerans</name>
    <dbReference type="NCBI Taxonomy" id="670054"/>
    <lineage>
        <taxon>Bacteria</taxon>
        <taxon>Bacillati</taxon>
        <taxon>Actinomycetota</taxon>
        <taxon>Actinomycetes</taxon>
        <taxon>Micrococcales</taxon>
        <taxon>Microbacteriaceae</taxon>
        <taxon>Glaciibacter</taxon>
    </lineage>
</organism>
<dbReference type="Gene3D" id="3.90.176.10">
    <property type="entry name" value="Toxin ADP-ribosyltransferase, Chain A, domain 1"/>
    <property type="match status" value="1"/>
</dbReference>
<evidence type="ECO:0000313" key="2">
    <source>
        <dbReference type="Proteomes" id="UP000537260"/>
    </source>
</evidence>